<dbReference type="InterPro" id="IPR026591">
    <property type="entry name" value="Sirtuin_cat_small_dom_sf"/>
</dbReference>
<reference evidence="7 8" key="1">
    <citation type="submission" date="2019-03" db="EMBL/GenBank/DDBJ databases">
        <title>Genomic Encyclopedia of Type Strains, Phase IV (KMG-IV): sequencing the most valuable type-strain genomes for metagenomic binning, comparative biology and taxonomic classification.</title>
        <authorList>
            <person name="Goeker M."/>
        </authorList>
    </citation>
    <scope>NUCLEOTIDE SEQUENCE [LARGE SCALE GENOMIC DNA]</scope>
    <source>
        <strain evidence="7 8">DSM 25964</strain>
    </source>
</reference>
<comment type="cofactor">
    <cofactor evidence="4">
        <name>Zn(2+)</name>
        <dbReference type="ChEBI" id="CHEBI:29105"/>
    </cofactor>
    <text evidence="4">Binds 1 zinc ion per subunit.</text>
</comment>
<dbReference type="RefSeq" id="WP_208321190.1">
    <property type="nucleotide sequence ID" value="NZ_SORI01000022.1"/>
</dbReference>
<comment type="caution">
    <text evidence="7">The sequence shown here is derived from an EMBL/GenBank/DDBJ whole genome shotgun (WGS) entry which is preliminary data.</text>
</comment>
<evidence type="ECO:0000313" key="7">
    <source>
        <dbReference type="EMBL" id="TDY55845.1"/>
    </source>
</evidence>
<dbReference type="InterPro" id="IPR050134">
    <property type="entry name" value="NAD-dep_sirtuin_deacylases"/>
</dbReference>
<feature type="binding site" evidence="4">
    <location>
        <position position="35"/>
    </location>
    <ligand>
        <name>nicotinamide</name>
        <dbReference type="ChEBI" id="CHEBI:17154"/>
    </ligand>
</feature>
<feature type="binding site" evidence="4">
    <location>
        <position position="229"/>
    </location>
    <ligand>
        <name>NAD(+)</name>
        <dbReference type="ChEBI" id="CHEBI:57540"/>
    </ligand>
</feature>
<feature type="binding site" evidence="4">
    <location>
        <position position="104"/>
    </location>
    <ligand>
        <name>NAD(+)</name>
        <dbReference type="ChEBI" id="CHEBI:57540"/>
    </ligand>
</feature>
<feature type="binding site" evidence="4">
    <location>
        <position position="101"/>
    </location>
    <ligand>
        <name>NAD(+)</name>
        <dbReference type="ChEBI" id="CHEBI:57540"/>
    </ligand>
</feature>
<feature type="binding site" evidence="4">
    <location>
        <position position="211"/>
    </location>
    <ligand>
        <name>NAD(+)</name>
        <dbReference type="ChEBI" id="CHEBI:57540"/>
    </ligand>
</feature>
<feature type="domain" description="Deacetylase sirtuin-type" evidence="6">
    <location>
        <begin position="1"/>
        <end position="243"/>
    </location>
</feature>
<feature type="active site" description="Proton acceptor" evidence="4 5">
    <location>
        <position position="119"/>
    </location>
</feature>
<dbReference type="PANTHER" id="PTHR11085">
    <property type="entry name" value="NAD-DEPENDENT PROTEIN DEACYLASE SIRTUIN-5, MITOCHONDRIAL-RELATED"/>
    <property type="match status" value="1"/>
</dbReference>
<dbReference type="Gene3D" id="3.30.1600.10">
    <property type="entry name" value="SIR2/SIRT2 'Small Domain"/>
    <property type="match status" value="1"/>
</dbReference>
<accession>A0A4R8M1T5</accession>
<evidence type="ECO:0000256" key="4">
    <source>
        <dbReference type="HAMAP-Rule" id="MF_01968"/>
    </source>
</evidence>
<feature type="binding site" evidence="4">
    <location>
        <position position="35"/>
    </location>
    <ligand>
        <name>NAD(+)</name>
        <dbReference type="ChEBI" id="CHEBI:57540"/>
    </ligand>
</feature>
<keyword evidence="1 4" id="KW-0963">Cytoplasm</keyword>
<dbReference type="HAMAP" id="MF_01968">
    <property type="entry name" value="Sirtuin_ClassU"/>
    <property type="match status" value="1"/>
</dbReference>
<dbReference type="AlphaFoldDB" id="A0A4R8M1T5"/>
<dbReference type="PROSITE" id="PS50305">
    <property type="entry name" value="SIRTUIN"/>
    <property type="match status" value="1"/>
</dbReference>
<comment type="caution">
    <text evidence="4">Lacks conserved residue(s) required for the propagation of feature annotation.</text>
</comment>
<dbReference type="EC" id="2.3.1.286" evidence="4"/>
<dbReference type="InterPro" id="IPR026590">
    <property type="entry name" value="Ssirtuin_cat_dom"/>
</dbReference>
<keyword evidence="3 4" id="KW-0520">NAD</keyword>
<feature type="binding site" evidence="4 5">
    <location>
        <position position="130"/>
    </location>
    <ligand>
        <name>Zn(2+)</name>
        <dbReference type="ChEBI" id="CHEBI:29105"/>
    </ligand>
</feature>
<feature type="binding site" evidence="4">
    <location>
        <position position="103"/>
    </location>
    <ligand>
        <name>nicotinamide</name>
        <dbReference type="ChEBI" id="CHEBI:17154"/>
    </ligand>
</feature>
<sequence length="251" mass="27294">MNDPIALLAKALQESPSTVVFTGAGMSTESGLPDFRSQQGLWKQYRPEELASTDALNRNFEQFAAFYRQRIEILGEVQPNRGHRILAEWERRGLVSAVVTQNVDGLHQAAGSKTVRELHGTLTRVRCQSCGSEYPAERFSSEAACGHCGGKLRPAVVLFGEMLPENALSAAMDLALSCSLFLVLGSSLAVSPANLLPERAKRHGAGLFIVNNTPTHLDLVADGTIRDSIGNVLEKVNEIIRKNQRLTANSI</sequence>
<dbReference type="GO" id="GO:0070403">
    <property type="term" value="F:NAD+ binding"/>
    <property type="evidence" value="ECO:0007669"/>
    <property type="project" value="UniProtKB-UniRule"/>
</dbReference>
<evidence type="ECO:0000313" key="8">
    <source>
        <dbReference type="Proteomes" id="UP000295066"/>
    </source>
</evidence>
<dbReference type="InterPro" id="IPR029035">
    <property type="entry name" value="DHS-like_NAD/FAD-binding_dom"/>
</dbReference>
<feature type="binding site" evidence="4 5">
    <location>
        <position position="145"/>
    </location>
    <ligand>
        <name>Zn(2+)</name>
        <dbReference type="ChEBI" id="CHEBI:29105"/>
    </ligand>
</feature>
<dbReference type="InterPro" id="IPR028628">
    <property type="entry name" value="Sirtuin_class_U"/>
</dbReference>
<feature type="binding site" evidence="4">
    <location>
        <position position="36"/>
    </location>
    <ligand>
        <name>NAD(+)</name>
        <dbReference type="ChEBI" id="CHEBI:57540"/>
    </ligand>
</feature>
<protein>
    <recommendedName>
        <fullName evidence="4">NAD-dependent protein deacetylase</fullName>
        <ecNumber evidence="4">2.3.1.286</ecNumber>
    </recommendedName>
    <alternativeName>
        <fullName evidence="4">Regulatory protein SIR2 homolog</fullName>
    </alternativeName>
</protein>
<evidence type="ECO:0000256" key="1">
    <source>
        <dbReference type="ARBA" id="ARBA00022490"/>
    </source>
</evidence>
<gene>
    <name evidence="4" type="primary">cobB</name>
    <name evidence="7" type="ORF">C8D99_12212</name>
</gene>
<dbReference type="GO" id="GO:0008270">
    <property type="term" value="F:zinc ion binding"/>
    <property type="evidence" value="ECO:0007669"/>
    <property type="project" value="UniProtKB-UniRule"/>
</dbReference>
<feature type="binding site" evidence="4">
    <location>
        <position position="119"/>
    </location>
    <ligand>
        <name>NAD(+)</name>
        <dbReference type="ChEBI" id="CHEBI:57540"/>
    </ligand>
</feature>
<comment type="catalytic activity">
    <reaction evidence="4">
        <text>N(6)-acetyl-L-lysyl-[protein] + NAD(+) + H2O = 2''-O-acetyl-ADP-D-ribose + nicotinamide + L-lysyl-[protein]</text>
        <dbReference type="Rhea" id="RHEA:43636"/>
        <dbReference type="Rhea" id="RHEA-COMP:9752"/>
        <dbReference type="Rhea" id="RHEA-COMP:10731"/>
        <dbReference type="ChEBI" id="CHEBI:15377"/>
        <dbReference type="ChEBI" id="CHEBI:17154"/>
        <dbReference type="ChEBI" id="CHEBI:29969"/>
        <dbReference type="ChEBI" id="CHEBI:57540"/>
        <dbReference type="ChEBI" id="CHEBI:61930"/>
        <dbReference type="ChEBI" id="CHEBI:83767"/>
        <dbReference type="EC" id="2.3.1.286"/>
    </reaction>
</comment>
<proteinExistence type="inferred from homology"/>
<dbReference type="Proteomes" id="UP000295066">
    <property type="component" value="Unassembled WGS sequence"/>
</dbReference>
<evidence type="ECO:0000256" key="5">
    <source>
        <dbReference type="PROSITE-ProRule" id="PRU00236"/>
    </source>
</evidence>
<feature type="binding site" evidence="4">
    <location>
        <position position="28"/>
    </location>
    <ligand>
        <name>NAD(+)</name>
        <dbReference type="ChEBI" id="CHEBI:57540"/>
    </ligand>
</feature>
<comment type="subcellular location">
    <subcellularLocation>
        <location evidence="4">Cytoplasm</location>
    </subcellularLocation>
</comment>
<comment type="similarity">
    <text evidence="4">Belongs to the sirtuin family. Class U subfamily.</text>
</comment>
<dbReference type="PANTHER" id="PTHR11085:SF4">
    <property type="entry name" value="NAD-DEPENDENT PROTEIN DEACYLASE"/>
    <property type="match status" value="1"/>
</dbReference>
<comment type="function">
    <text evidence="4">NAD-dependent protein deacetylase which modulates the activities of several enzymes which are inactive in their acetylated form.</text>
</comment>
<evidence type="ECO:0000256" key="2">
    <source>
        <dbReference type="ARBA" id="ARBA00022679"/>
    </source>
</evidence>
<dbReference type="Gene3D" id="3.40.50.1220">
    <property type="entry name" value="TPP-binding domain"/>
    <property type="match status" value="1"/>
</dbReference>
<feature type="binding site" evidence="4 5">
    <location>
        <position position="148"/>
    </location>
    <ligand>
        <name>Zn(2+)</name>
        <dbReference type="ChEBI" id="CHEBI:29105"/>
    </ligand>
</feature>
<keyword evidence="8" id="KW-1185">Reference proteome</keyword>
<dbReference type="NCBIfam" id="NF001753">
    <property type="entry name" value="PRK00481.1-3"/>
    <property type="match status" value="1"/>
</dbReference>
<feature type="binding site" evidence="4">
    <location>
        <position position="186"/>
    </location>
    <ligand>
        <name>NAD(+)</name>
        <dbReference type="ChEBI" id="CHEBI:57540"/>
    </ligand>
</feature>
<evidence type="ECO:0000256" key="3">
    <source>
        <dbReference type="ARBA" id="ARBA00023027"/>
    </source>
</evidence>
<dbReference type="GO" id="GO:0005737">
    <property type="term" value="C:cytoplasm"/>
    <property type="evidence" value="ECO:0007669"/>
    <property type="project" value="UniProtKB-SubCell"/>
</dbReference>
<dbReference type="GO" id="GO:0017136">
    <property type="term" value="F:histone deacetylase activity, NAD-dependent"/>
    <property type="evidence" value="ECO:0007669"/>
    <property type="project" value="TreeGrafter"/>
</dbReference>
<keyword evidence="4 5" id="KW-0479">Metal-binding</keyword>
<keyword evidence="4 5" id="KW-0862">Zinc</keyword>
<feature type="binding site" evidence="4">
    <location>
        <position position="104"/>
    </location>
    <ligand>
        <name>nicotinamide</name>
        <dbReference type="ChEBI" id="CHEBI:17154"/>
    </ligand>
</feature>
<dbReference type="InterPro" id="IPR003000">
    <property type="entry name" value="Sirtuin"/>
</dbReference>
<dbReference type="SUPFAM" id="SSF52467">
    <property type="entry name" value="DHS-like NAD/FAD-binding domain"/>
    <property type="match status" value="1"/>
</dbReference>
<feature type="binding site" evidence="4">
    <location>
        <position position="103"/>
    </location>
    <ligand>
        <name>NAD(+)</name>
        <dbReference type="ChEBI" id="CHEBI:57540"/>
    </ligand>
</feature>
<dbReference type="EMBL" id="SORI01000022">
    <property type="protein sequence ID" value="TDY55845.1"/>
    <property type="molecule type" value="Genomic_DNA"/>
</dbReference>
<dbReference type="Pfam" id="PF02146">
    <property type="entry name" value="SIR2"/>
    <property type="match status" value="1"/>
</dbReference>
<name>A0A4R8M1T5_9BACT</name>
<evidence type="ECO:0000259" key="6">
    <source>
        <dbReference type="PROSITE" id="PS50305"/>
    </source>
</evidence>
<keyword evidence="2 4" id="KW-0808">Transferase</keyword>
<feature type="binding site" evidence="4 5">
    <location>
        <position position="127"/>
    </location>
    <ligand>
        <name>Zn(2+)</name>
        <dbReference type="ChEBI" id="CHEBI:29105"/>
    </ligand>
</feature>
<feature type="binding site" evidence="4">
    <location>
        <position position="24"/>
    </location>
    <ligand>
        <name>NAD(+)</name>
        <dbReference type="ChEBI" id="CHEBI:57540"/>
    </ligand>
</feature>
<organism evidence="7 8">
    <name type="scientific">Aminivibrio pyruvatiphilus</name>
    <dbReference type="NCBI Taxonomy" id="1005740"/>
    <lineage>
        <taxon>Bacteria</taxon>
        <taxon>Thermotogati</taxon>
        <taxon>Synergistota</taxon>
        <taxon>Synergistia</taxon>
        <taxon>Synergistales</taxon>
        <taxon>Aminobacteriaceae</taxon>
        <taxon>Aminivibrio</taxon>
    </lineage>
</organism>
<feature type="binding site" evidence="4">
    <location>
        <position position="187"/>
    </location>
    <ligand>
        <name>NAD(+)</name>
        <dbReference type="ChEBI" id="CHEBI:57540"/>
    </ligand>
</feature>